<dbReference type="InterPro" id="IPR048814">
    <property type="entry name" value="Per1-3_PAS-A"/>
</dbReference>
<feature type="region of interest" description="Disordered" evidence="9">
    <location>
        <begin position="1"/>
        <end position="21"/>
    </location>
</feature>
<evidence type="ECO:0000256" key="2">
    <source>
        <dbReference type="ARBA" id="ARBA00022553"/>
    </source>
</evidence>
<feature type="compositionally biased region" description="Basic and acidic residues" evidence="9">
    <location>
        <begin position="685"/>
        <end position="702"/>
    </location>
</feature>
<dbReference type="AlphaFoldDB" id="A0A8J9Y7S0"/>
<evidence type="ECO:0000313" key="11">
    <source>
        <dbReference type="EMBL" id="CAH0716460.1"/>
    </source>
</evidence>
<keyword evidence="7" id="KW-0539">Nucleus</keyword>
<evidence type="ECO:0000259" key="10">
    <source>
        <dbReference type="SMART" id="SM00091"/>
    </source>
</evidence>
<proteinExistence type="predicted"/>
<protein>
    <recommendedName>
        <fullName evidence="8">Period circadian protein</fullName>
    </recommendedName>
</protein>
<keyword evidence="5" id="KW-0090">Biological rhythms</keyword>
<name>A0A8J9Y7S0_9NEOP</name>
<feature type="region of interest" description="Disordered" evidence="9">
    <location>
        <begin position="50"/>
        <end position="187"/>
    </location>
</feature>
<dbReference type="GO" id="GO:0043153">
    <property type="term" value="P:entrainment of circadian clock by photoperiod"/>
    <property type="evidence" value="ECO:0007669"/>
    <property type="project" value="TreeGrafter"/>
</dbReference>
<feature type="non-terminal residue" evidence="11">
    <location>
        <position position="1165"/>
    </location>
</feature>
<keyword evidence="12" id="KW-1185">Reference proteome</keyword>
<evidence type="ECO:0000256" key="3">
    <source>
        <dbReference type="ARBA" id="ARBA00022737"/>
    </source>
</evidence>
<feature type="compositionally biased region" description="Polar residues" evidence="9">
    <location>
        <begin position="957"/>
        <end position="966"/>
    </location>
</feature>
<feature type="region of interest" description="Disordered" evidence="9">
    <location>
        <begin position="685"/>
        <end position="772"/>
    </location>
</feature>
<dbReference type="InterPro" id="IPR050760">
    <property type="entry name" value="Period_circadian_regulator"/>
</dbReference>
<dbReference type="Pfam" id="PF12114">
    <property type="entry name" value="Period_C"/>
    <property type="match status" value="1"/>
</dbReference>
<dbReference type="GO" id="GO:0032922">
    <property type="term" value="P:circadian regulation of gene expression"/>
    <property type="evidence" value="ECO:0007669"/>
    <property type="project" value="TreeGrafter"/>
</dbReference>
<dbReference type="SUPFAM" id="SSF55785">
    <property type="entry name" value="PYP-like sensor domain (PAS domain)"/>
    <property type="match status" value="2"/>
</dbReference>
<feature type="compositionally biased region" description="Polar residues" evidence="9">
    <location>
        <begin position="754"/>
        <end position="768"/>
    </location>
</feature>
<evidence type="ECO:0000256" key="7">
    <source>
        <dbReference type="ARBA" id="ARBA00023242"/>
    </source>
</evidence>
<dbReference type="GO" id="GO:0005737">
    <property type="term" value="C:cytoplasm"/>
    <property type="evidence" value="ECO:0007669"/>
    <property type="project" value="TreeGrafter"/>
</dbReference>
<feature type="compositionally biased region" description="Basic and acidic residues" evidence="9">
    <location>
        <begin position="105"/>
        <end position="114"/>
    </location>
</feature>
<gene>
    <name evidence="11" type="ORF">BINO364_LOCUS3225</name>
</gene>
<evidence type="ECO:0000256" key="8">
    <source>
        <dbReference type="ARBA" id="ARBA00040849"/>
    </source>
</evidence>
<evidence type="ECO:0000256" key="9">
    <source>
        <dbReference type="SAM" id="MobiDB-lite"/>
    </source>
</evidence>
<dbReference type="Gene3D" id="1.20.5.770">
    <property type="entry name" value="Single helix bin"/>
    <property type="match status" value="1"/>
</dbReference>
<dbReference type="EMBL" id="OV170231">
    <property type="protein sequence ID" value="CAH0716460.1"/>
    <property type="molecule type" value="Genomic_DNA"/>
</dbReference>
<dbReference type="GO" id="GO:0000976">
    <property type="term" value="F:transcription cis-regulatory region binding"/>
    <property type="evidence" value="ECO:0007669"/>
    <property type="project" value="TreeGrafter"/>
</dbReference>
<organism evidence="11 12">
    <name type="scientific">Brenthis ino</name>
    <name type="common">lesser marbled fritillary</name>
    <dbReference type="NCBI Taxonomy" id="405034"/>
    <lineage>
        <taxon>Eukaryota</taxon>
        <taxon>Metazoa</taxon>
        <taxon>Ecdysozoa</taxon>
        <taxon>Arthropoda</taxon>
        <taxon>Hexapoda</taxon>
        <taxon>Insecta</taxon>
        <taxon>Pterygota</taxon>
        <taxon>Neoptera</taxon>
        <taxon>Endopterygota</taxon>
        <taxon>Lepidoptera</taxon>
        <taxon>Glossata</taxon>
        <taxon>Ditrysia</taxon>
        <taxon>Papilionoidea</taxon>
        <taxon>Nymphalidae</taxon>
        <taxon>Heliconiinae</taxon>
        <taxon>Argynnini</taxon>
        <taxon>Brenthis</taxon>
    </lineage>
</organism>
<dbReference type="Pfam" id="PF14598">
    <property type="entry name" value="PAS_11"/>
    <property type="match status" value="1"/>
</dbReference>
<keyword evidence="2" id="KW-0597">Phosphoprotein</keyword>
<dbReference type="PANTHER" id="PTHR11269:SF16">
    <property type="entry name" value="PERIOD CIRCADIAN PROTEIN"/>
    <property type="match status" value="1"/>
</dbReference>
<dbReference type="GO" id="GO:0000122">
    <property type="term" value="P:negative regulation of transcription by RNA polymerase II"/>
    <property type="evidence" value="ECO:0007669"/>
    <property type="project" value="TreeGrafter"/>
</dbReference>
<dbReference type="Proteomes" id="UP000838878">
    <property type="component" value="Chromosome 11"/>
</dbReference>
<dbReference type="InterPro" id="IPR035965">
    <property type="entry name" value="PAS-like_dom_sf"/>
</dbReference>
<dbReference type="InterPro" id="IPR022728">
    <property type="entry name" value="Period_circadian-like_C"/>
</dbReference>
<feature type="compositionally biased region" description="Low complexity" evidence="9">
    <location>
        <begin position="54"/>
        <end position="67"/>
    </location>
</feature>
<evidence type="ECO:0000256" key="5">
    <source>
        <dbReference type="ARBA" id="ARBA00023108"/>
    </source>
</evidence>
<comment type="subcellular location">
    <subcellularLocation>
        <location evidence="1">Nucleus</location>
    </subcellularLocation>
</comment>
<keyword evidence="3" id="KW-0677">Repeat</keyword>
<dbReference type="PANTHER" id="PTHR11269">
    <property type="entry name" value="PERIOD CIRCADIAN PROTEIN"/>
    <property type="match status" value="1"/>
</dbReference>
<feature type="region of interest" description="Disordered" evidence="9">
    <location>
        <begin position="936"/>
        <end position="999"/>
    </location>
</feature>
<evidence type="ECO:0000256" key="6">
    <source>
        <dbReference type="ARBA" id="ARBA00023163"/>
    </source>
</evidence>
<feature type="compositionally biased region" description="Basic and acidic residues" evidence="9">
    <location>
        <begin position="1020"/>
        <end position="1031"/>
    </location>
</feature>
<dbReference type="CDD" id="cd00130">
    <property type="entry name" value="PAS"/>
    <property type="match status" value="2"/>
</dbReference>
<dbReference type="GO" id="GO:0001222">
    <property type="term" value="F:transcription corepressor binding"/>
    <property type="evidence" value="ECO:0007669"/>
    <property type="project" value="TreeGrafter"/>
</dbReference>
<sequence>MTNTESEEIQTQSSGAMFHVDEELPNLSEMKLKEVLLPFIMDTLDDSEKNAKVSDSAYSNSCSNSQSRRSHSSKSTHSGSHSSGSSGYGGIPSTSGSSNNINQDPEERIKDKEIKKKKKVKTEVASSEVKKETQWPPAPVFETPKENNNDVDLTPPASSMQVEKGPEDMDISTSDKSSGKDEPSSCNILIPTPVNVINTRHLAQSEDGFTCVISMQDGVVMYTASSITTALGFPKDMWIGRSFIDFVHPKDRTTFASQITSGLAVPKNVNGTQTKAPALGNHVCSMVCRIRRYRGVTSGYRVKDRAVAFMPFTLKFYFKNINDKEGHEIIYLVIQATPFFSAFKTPNEVIPQAEPFVIRHSASGILEHIDSESVPYLGYLPQDIVDKDALQLYHPSDLLYLCQVYETIVKEGVVPRSKPYRMLAQNGNYLKLETEWSSFVNPWSKKLVFVIAKHYIIEGPANPDVFQSPESEIDLNMTEEEKSKAEELRQNIIKVMNEALTKPAEAAKQQMSKRCQELASFMETLMQEAPKEDEFRLDIQEADHSCFERDSVMLGGISPHHDCNESKSSTETPISYNQLNYNDNLQRYFDSHEPFEEYNIPIIDIKLQIQNPEPLFSNYLPARQPISCCSGDNVEGTNASDSKVVVLASSSQNSNEDEHQQVRLTESLLTKHNAEMEKEMVKMHRENRLSKGERDKNSSETRQKKKEHFARCNALHQSTTAAVSQPHGIKRASKQKEETGAPKQRCSSPRLHTKQSCNGVNAPTTASNPVMPPPWPASQATGMNTYIVPQPMSLMSPVHVPGVIPVYYTPTTDQSICSMETLNSTANSAQFQTFAHPGSTMYNINQVSNSTTSGPNITNTGMPYQSQSQMPCVMFGQSVYGTPVMYSSINPQIYTMQHNFLSTNEPNVHQLLLPDRNYEEACKTLPMRSGKRLTLNTWKQKTMESMPKVPDAKKATSDISPSSVDVSNRKTESAPSQDSKKRKSHKSNSNATAEKTDEESSYSSLYSSFFKTESGSTDESEFKNKDKDERMKRRRTYDTQTMQNDAAVKNESHPMKVAKKEQVCLTSEIIYKYQIVTKTLEEVLSRDKEKLQNFEQPTLVNEQLGQLYLDLQLEGVAARLTLEEGITSSSSSCDESSANSAERKCEYSKLTMIFEEDAPLPPPET</sequence>
<feature type="region of interest" description="Disordered" evidence="9">
    <location>
        <begin position="1014"/>
        <end position="1037"/>
    </location>
</feature>
<keyword evidence="6" id="KW-0804">Transcription</keyword>
<dbReference type="OrthoDB" id="7788983at2759"/>
<feature type="domain" description="PAS" evidence="10">
    <location>
        <begin position="197"/>
        <end position="264"/>
    </location>
</feature>
<evidence type="ECO:0000256" key="1">
    <source>
        <dbReference type="ARBA" id="ARBA00004123"/>
    </source>
</evidence>
<accession>A0A8J9Y7S0</accession>
<dbReference type="SMART" id="SM00091">
    <property type="entry name" value="PAS"/>
    <property type="match status" value="2"/>
</dbReference>
<dbReference type="Gene3D" id="3.30.450.20">
    <property type="entry name" value="PAS domain"/>
    <property type="match status" value="2"/>
</dbReference>
<reference evidence="11" key="1">
    <citation type="submission" date="2021-12" db="EMBL/GenBank/DDBJ databases">
        <authorList>
            <person name="Martin H S."/>
        </authorList>
    </citation>
    <scope>NUCLEOTIDE SEQUENCE</scope>
</reference>
<feature type="domain" description="PAS" evidence="10">
    <location>
        <begin position="344"/>
        <end position="410"/>
    </location>
</feature>
<evidence type="ECO:0000313" key="12">
    <source>
        <dbReference type="Proteomes" id="UP000838878"/>
    </source>
</evidence>
<evidence type="ECO:0000256" key="4">
    <source>
        <dbReference type="ARBA" id="ARBA00023015"/>
    </source>
</evidence>
<dbReference type="InterPro" id="IPR000014">
    <property type="entry name" value="PAS"/>
</dbReference>
<keyword evidence="4" id="KW-0805">Transcription regulation</keyword>
<dbReference type="GO" id="GO:0005634">
    <property type="term" value="C:nucleus"/>
    <property type="evidence" value="ECO:0007669"/>
    <property type="project" value="UniProtKB-SubCell"/>
</dbReference>
<dbReference type="Pfam" id="PF21353">
    <property type="entry name" value="Per3-like_PAS-A"/>
    <property type="match status" value="1"/>
</dbReference>
<feature type="compositionally biased region" description="Low complexity" evidence="9">
    <location>
        <begin position="75"/>
        <end position="98"/>
    </location>
</feature>